<dbReference type="InterPro" id="IPR003115">
    <property type="entry name" value="ParB_N"/>
</dbReference>
<dbReference type="RefSeq" id="WP_032571717.1">
    <property type="nucleotide sequence ID" value="NZ_JGDM01000124.1"/>
</dbReference>
<evidence type="ECO:0000313" key="7">
    <source>
        <dbReference type="Proteomes" id="UP000022272"/>
    </source>
</evidence>
<feature type="coiled-coil region" evidence="4">
    <location>
        <begin position="330"/>
        <end position="357"/>
    </location>
</feature>
<dbReference type="InterPro" id="IPR036086">
    <property type="entry name" value="ParB/Sulfiredoxin_sf"/>
</dbReference>
<dbReference type="GO" id="GO:0003677">
    <property type="term" value="F:DNA binding"/>
    <property type="evidence" value="ECO:0007669"/>
    <property type="project" value="UniProtKB-KW"/>
</dbReference>
<dbReference type="FunFam" id="3.90.1530.30:FF:000001">
    <property type="entry name" value="Chromosome partitioning protein ParB"/>
    <property type="match status" value="1"/>
</dbReference>
<reference evidence="6 7" key="1">
    <citation type="submission" date="2014-02" db="EMBL/GenBank/DDBJ databases">
        <authorList>
            <person name="Sears C."/>
            <person name="Carroll K."/>
            <person name="Sack B.R."/>
            <person name="Qadri F."/>
            <person name="Myers L.L."/>
            <person name="Chung G.-T."/>
            <person name="Escheverria P."/>
            <person name="Fraser C.M."/>
            <person name="Sadzewicz L."/>
            <person name="Shefchek K.A."/>
            <person name="Tallon L."/>
            <person name="Das S.P."/>
            <person name="Daugherty S."/>
            <person name="Mongodin E.F."/>
        </authorList>
    </citation>
    <scope>NUCLEOTIDE SEQUENCE [LARGE SCALE GENOMIC DNA]</scope>
    <source>
        <strain evidence="6 7">2-F-2 #4</strain>
    </source>
</reference>
<gene>
    <name evidence="6" type="ORF">M076_4692</name>
</gene>
<dbReference type="Pfam" id="PF17762">
    <property type="entry name" value="HTH_ParB"/>
    <property type="match status" value="1"/>
</dbReference>
<keyword evidence="4" id="KW-0175">Coiled coil</keyword>
<dbReference type="PANTHER" id="PTHR33375:SF1">
    <property type="entry name" value="CHROMOSOME-PARTITIONING PROTEIN PARB-RELATED"/>
    <property type="match status" value="1"/>
</dbReference>
<dbReference type="AlphaFoldDB" id="A0A016BNU9"/>
<keyword evidence="3" id="KW-0238">DNA-binding</keyword>
<dbReference type="CDD" id="cd16393">
    <property type="entry name" value="SPO0J_N"/>
    <property type="match status" value="1"/>
</dbReference>
<proteinExistence type="inferred from homology"/>
<evidence type="ECO:0000313" key="6">
    <source>
        <dbReference type="EMBL" id="EXZ42151.1"/>
    </source>
</evidence>
<organism evidence="6 7">
    <name type="scientific">Bacteroides fragilis str. 2-F-2 #4</name>
    <dbReference type="NCBI Taxonomy" id="1339280"/>
    <lineage>
        <taxon>Bacteria</taxon>
        <taxon>Pseudomonadati</taxon>
        <taxon>Bacteroidota</taxon>
        <taxon>Bacteroidia</taxon>
        <taxon>Bacteroidales</taxon>
        <taxon>Bacteroidaceae</taxon>
        <taxon>Bacteroides</taxon>
    </lineage>
</organism>
<evidence type="ECO:0000256" key="3">
    <source>
        <dbReference type="ARBA" id="ARBA00023125"/>
    </source>
</evidence>
<evidence type="ECO:0000256" key="4">
    <source>
        <dbReference type="SAM" id="Coils"/>
    </source>
</evidence>
<dbReference type="GO" id="GO:0007059">
    <property type="term" value="P:chromosome segregation"/>
    <property type="evidence" value="ECO:0007669"/>
    <property type="project" value="UniProtKB-KW"/>
</dbReference>
<accession>A0A016BNU9</accession>
<evidence type="ECO:0000256" key="1">
    <source>
        <dbReference type="ARBA" id="ARBA00006295"/>
    </source>
</evidence>
<dbReference type="Proteomes" id="UP000022272">
    <property type="component" value="Unassembled WGS sequence"/>
</dbReference>
<dbReference type="InterPro" id="IPR050336">
    <property type="entry name" value="Chromosome_partition/occlusion"/>
</dbReference>
<feature type="domain" description="ParB-like N-terminal" evidence="5">
    <location>
        <begin position="16"/>
        <end position="108"/>
    </location>
</feature>
<dbReference type="SMART" id="SM00470">
    <property type="entry name" value="ParB"/>
    <property type="match status" value="1"/>
</dbReference>
<dbReference type="PANTHER" id="PTHR33375">
    <property type="entry name" value="CHROMOSOME-PARTITIONING PROTEIN PARB-RELATED"/>
    <property type="match status" value="1"/>
</dbReference>
<comment type="similarity">
    <text evidence="1">Belongs to the ParB family.</text>
</comment>
<dbReference type="SUPFAM" id="SSF110849">
    <property type="entry name" value="ParB/Sulfiredoxin"/>
    <property type="match status" value="1"/>
</dbReference>
<evidence type="ECO:0000259" key="5">
    <source>
        <dbReference type="SMART" id="SM00470"/>
    </source>
</evidence>
<evidence type="ECO:0000256" key="2">
    <source>
        <dbReference type="ARBA" id="ARBA00022829"/>
    </source>
</evidence>
<dbReference type="Gene3D" id="3.90.1530.30">
    <property type="match status" value="1"/>
</dbReference>
<keyword evidence="2" id="KW-0159">Chromosome partition</keyword>
<dbReference type="Gene3D" id="1.10.10.2830">
    <property type="match status" value="1"/>
</dbReference>
<dbReference type="EMBL" id="JGDM01000124">
    <property type="protein sequence ID" value="EXZ42151.1"/>
    <property type="molecule type" value="Genomic_DNA"/>
</dbReference>
<dbReference type="InterPro" id="IPR004437">
    <property type="entry name" value="ParB/RepB/Spo0J"/>
</dbReference>
<dbReference type="InterPro" id="IPR041468">
    <property type="entry name" value="HTH_ParB/Spo0J"/>
</dbReference>
<comment type="caution">
    <text evidence="6">The sequence shown here is derived from an EMBL/GenBank/DDBJ whole genome shotgun (WGS) entry which is preliminary data.</text>
</comment>
<dbReference type="GO" id="GO:0005694">
    <property type="term" value="C:chromosome"/>
    <property type="evidence" value="ECO:0007669"/>
    <property type="project" value="TreeGrafter"/>
</dbReference>
<dbReference type="PATRIC" id="fig|1339280.3.peg.4479"/>
<dbReference type="NCBIfam" id="TIGR00180">
    <property type="entry name" value="parB_part"/>
    <property type="match status" value="1"/>
</dbReference>
<dbReference type="Pfam" id="PF02195">
    <property type="entry name" value="ParB_N"/>
    <property type="match status" value="1"/>
</dbReference>
<sequence length="542" mass="63550">MVKVKKQNAVVENSFSLVGISLIDRSEYNPRTNFNEEELQELSRSIKEKGVIQPIVVRPKSNCDGRYEVVCGERRYRAALLAQLDMIPACIRNLSDEEAEEFAITENLQRRDMTPIEEANAFARLLNKEKYDYSSLAIRFGKSEMFVRGRVKLLQLIEPFKKMLDKEDITIGVATTLANYSTDIQEIVFAEHYQEGVPSYCSWERKRPTELQKAINSAYSTNLDRYSFDKKECETCVSNTANFTLFDDELCRNCVNRACLQKKNEEYVLKIAMTLKEQYPEYPFCQSKRIQTHGGVLDKLKEDGHEVLNVDLLFEEEKPVIPVKSDFDSEDEYQEAIDDYEQECTEYDEAIAEREEKIKKGELLPCIHIEHNNACIRYAEKENTIQTNIADGELAKLCQKKERNTEICSEKIREELKDYLKQVEITDKELSDIEVRLVYFFMLKEINYEFAEKLELCRVHYRDILNFNDSQKKMIARTYIIHHLKKMYLATNDVMESNPLRDFMLEHAAGAVEEIDNRLLEIYRKRNERLEERILALKEKEV</sequence>
<name>A0A016BNU9_BACFG</name>
<protein>
    <submittedName>
        <fullName evidence="6">ParB/RepB/Spo0J family partition domain protein</fullName>
    </submittedName>
</protein>